<sequence length="153" mass="16959">MSTPQAALHVGKEIMEELGNVTANLMNTGPPRRRRLWRKTIDQLRNETLPSTVIAIIGATGAGKSTLVNCIVGSQIVPTSGLSACTSAVTKVMYHDSEFIEADVKFISHEQWRHEIQDLIDEVCDPESYKSINPDSHITWAKGLKPAGYIRRM</sequence>
<evidence type="ECO:0000313" key="1">
    <source>
        <dbReference type="EMBL" id="KAI0043417.1"/>
    </source>
</evidence>
<reference evidence="1" key="2">
    <citation type="journal article" date="2022" name="New Phytol.">
        <title>Evolutionary transition to the ectomycorrhizal habit in the genomes of a hyperdiverse lineage of mushroom-forming fungi.</title>
        <authorList>
            <person name="Looney B."/>
            <person name="Miyauchi S."/>
            <person name="Morin E."/>
            <person name="Drula E."/>
            <person name="Courty P.E."/>
            <person name="Kohler A."/>
            <person name="Kuo A."/>
            <person name="LaButti K."/>
            <person name="Pangilinan J."/>
            <person name="Lipzen A."/>
            <person name="Riley R."/>
            <person name="Andreopoulos W."/>
            <person name="He G."/>
            <person name="Johnson J."/>
            <person name="Nolan M."/>
            <person name="Tritt A."/>
            <person name="Barry K.W."/>
            <person name="Grigoriev I.V."/>
            <person name="Nagy L.G."/>
            <person name="Hibbett D."/>
            <person name="Henrissat B."/>
            <person name="Matheny P.B."/>
            <person name="Labbe J."/>
            <person name="Martin F.M."/>
        </authorList>
    </citation>
    <scope>NUCLEOTIDE SEQUENCE</scope>
    <source>
        <strain evidence="1">FP105234-sp</strain>
    </source>
</reference>
<dbReference type="EMBL" id="MU276019">
    <property type="protein sequence ID" value="KAI0043417.1"/>
    <property type="molecule type" value="Genomic_DNA"/>
</dbReference>
<evidence type="ECO:0000313" key="2">
    <source>
        <dbReference type="Proteomes" id="UP000814033"/>
    </source>
</evidence>
<comment type="caution">
    <text evidence="1">The sequence shown here is derived from an EMBL/GenBank/DDBJ whole genome shotgun (WGS) entry which is preliminary data.</text>
</comment>
<protein>
    <submittedName>
        <fullName evidence="1">Uncharacterized protein</fullName>
    </submittedName>
</protein>
<keyword evidence="2" id="KW-1185">Reference proteome</keyword>
<dbReference type="Proteomes" id="UP000814033">
    <property type="component" value="Unassembled WGS sequence"/>
</dbReference>
<organism evidence="1 2">
    <name type="scientific">Auriscalpium vulgare</name>
    <dbReference type="NCBI Taxonomy" id="40419"/>
    <lineage>
        <taxon>Eukaryota</taxon>
        <taxon>Fungi</taxon>
        <taxon>Dikarya</taxon>
        <taxon>Basidiomycota</taxon>
        <taxon>Agaricomycotina</taxon>
        <taxon>Agaricomycetes</taxon>
        <taxon>Russulales</taxon>
        <taxon>Auriscalpiaceae</taxon>
        <taxon>Auriscalpium</taxon>
    </lineage>
</organism>
<accession>A0ACB8RI50</accession>
<gene>
    <name evidence="1" type="ORF">FA95DRAFT_404070</name>
</gene>
<name>A0ACB8RI50_9AGAM</name>
<proteinExistence type="predicted"/>
<reference evidence="1" key="1">
    <citation type="submission" date="2021-02" db="EMBL/GenBank/DDBJ databases">
        <authorList>
            <consortium name="DOE Joint Genome Institute"/>
            <person name="Ahrendt S."/>
            <person name="Looney B.P."/>
            <person name="Miyauchi S."/>
            <person name="Morin E."/>
            <person name="Drula E."/>
            <person name="Courty P.E."/>
            <person name="Chicoki N."/>
            <person name="Fauchery L."/>
            <person name="Kohler A."/>
            <person name="Kuo A."/>
            <person name="Labutti K."/>
            <person name="Pangilinan J."/>
            <person name="Lipzen A."/>
            <person name="Riley R."/>
            <person name="Andreopoulos W."/>
            <person name="He G."/>
            <person name="Johnson J."/>
            <person name="Barry K.W."/>
            <person name="Grigoriev I.V."/>
            <person name="Nagy L."/>
            <person name="Hibbett D."/>
            <person name="Henrissat B."/>
            <person name="Matheny P.B."/>
            <person name="Labbe J."/>
            <person name="Martin F."/>
        </authorList>
    </citation>
    <scope>NUCLEOTIDE SEQUENCE</scope>
    <source>
        <strain evidence="1">FP105234-sp</strain>
    </source>
</reference>